<evidence type="ECO:0000256" key="4">
    <source>
        <dbReference type="PROSITE-ProRule" id="PRU01016"/>
    </source>
</evidence>
<evidence type="ECO:0000256" key="5">
    <source>
        <dbReference type="SAM" id="MobiDB-lite"/>
    </source>
</evidence>
<protein>
    <submittedName>
        <fullName evidence="6">Modification methylase HaeII</fullName>
    </submittedName>
</protein>
<sequence length="578" mass="63359">MALRRLKIKFRSWFASEIEDRYREVYCKLHPETEIVYTDCTKRSLAPLAQERSAHPTAYLIYCAGFPCQPFSSAGLHLGSEDSRSNVLKAIMSTIRALLPNVVLLENVAELVTNKNYEDVKNYLFRELGKIGGGAYQISHKVMDSHEYGGVPAKRRRVYVVATLTPGQCAVVPMVWPSPIEAPPLKSILEHRKPGQTANLKDFSNTFLNNLSKGMELIKKKSPGGWKVTDPWVVDLAPSEKYGPSVKFNCFPTITVSHANSYYVLCKKDLATCKEILAAQGIQWSDLRLAPGVSISERTLKCMAGNAFTLTLVERIFQGATGKRGRLAKLLGAGPQSVTVRGLETLLNRKKVTFKDVIIIDTTVTADECDGALSPSATISPETRYYFIGFGLQEATKIVKITVTQVVEGSRAEVLAQVDQPIDLGVPVLLIAELMDNANHESYFAPPQPTTLRLSLGTGGAEINLALSEEFKRDGFCWPMTAGHAELYDLDLKDPVNHTSSAREAANSGPPQSGQERRLGRRSRRPSQSSTEPDTRGVPSPPPDPPTQEDTLQTHSDQLLPAVVATAGGLAATRFHAL</sequence>
<dbReference type="InterPro" id="IPR001525">
    <property type="entry name" value="C5_MeTfrase"/>
</dbReference>
<dbReference type="GO" id="GO:0008168">
    <property type="term" value="F:methyltransferase activity"/>
    <property type="evidence" value="ECO:0007669"/>
    <property type="project" value="UniProtKB-KW"/>
</dbReference>
<keyword evidence="3 4" id="KW-0949">S-adenosyl-L-methionine</keyword>
<dbReference type="InterPro" id="IPR029063">
    <property type="entry name" value="SAM-dependent_MTases_sf"/>
</dbReference>
<dbReference type="Proteomes" id="UP000186817">
    <property type="component" value="Unassembled WGS sequence"/>
</dbReference>
<feature type="region of interest" description="Disordered" evidence="5">
    <location>
        <begin position="499"/>
        <end position="558"/>
    </location>
</feature>
<dbReference type="AlphaFoldDB" id="A0A1Q9E5I1"/>
<feature type="active site" evidence="4">
    <location>
        <position position="68"/>
    </location>
</feature>
<keyword evidence="7" id="KW-1185">Reference proteome</keyword>
<organism evidence="6 7">
    <name type="scientific">Symbiodinium microadriaticum</name>
    <name type="common">Dinoflagellate</name>
    <name type="synonym">Zooxanthella microadriatica</name>
    <dbReference type="NCBI Taxonomy" id="2951"/>
    <lineage>
        <taxon>Eukaryota</taxon>
        <taxon>Sar</taxon>
        <taxon>Alveolata</taxon>
        <taxon>Dinophyceae</taxon>
        <taxon>Suessiales</taxon>
        <taxon>Symbiodiniaceae</taxon>
        <taxon>Symbiodinium</taxon>
    </lineage>
</organism>
<gene>
    <name evidence="6" type="primary">haeIIM</name>
    <name evidence="6" type="ORF">AK812_SmicGene14445</name>
</gene>
<evidence type="ECO:0000313" key="6">
    <source>
        <dbReference type="EMBL" id="OLQ02668.1"/>
    </source>
</evidence>
<dbReference type="SUPFAM" id="SSF53335">
    <property type="entry name" value="S-adenosyl-L-methionine-dependent methyltransferases"/>
    <property type="match status" value="1"/>
</dbReference>
<evidence type="ECO:0000313" key="7">
    <source>
        <dbReference type="Proteomes" id="UP000186817"/>
    </source>
</evidence>
<dbReference type="GO" id="GO:0032259">
    <property type="term" value="P:methylation"/>
    <property type="evidence" value="ECO:0007669"/>
    <property type="project" value="UniProtKB-KW"/>
</dbReference>
<dbReference type="Gene3D" id="3.40.50.150">
    <property type="entry name" value="Vaccinia Virus protein VP39"/>
    <property type="match status" value="1"/>
</dbReference>
<accession>A0A1Q9E5I1</accession>
<dbReference type="OrthoDB" id="411426at2759"/>
<reference evidence="6 7" key="1">
    <citation type="submission" date="2016-02" db="EMBL/GenBank/DDBJ databases">
        <title>Genome analysis of coral dinoflagellate symbionts highlights evolutionary adaptations to a symbiotic lifestyle.</title>
        <authorList>
            <person name="Aranda M."/>
            <person name="Li Y."/>
            <person name="Liew Y.J."/>
            <person name="Baumgarten S."/>
            <person name="Simakov O."/>
            <person name="Wilson M."/>
            <person name="Piel J."/>
            <person name="Ashoor H."/>
            <person name="Bougouffa S."/>
            <person name="Bajic V.B."/>
            <person name="Ryu T."/>
            <person name="Ravasi T."/>
            <person name="Bayer T."/>
            <person name="Micklem G."/>
            <person name="Kim H."/>
            <person name="Bhak J."/>
            <person name="Lajeunesse T.C."/>
            <person name="Voolstra C.R."/>
        </authorList>
    </citation>
    <scope>NUCLEOTIDE SEQUENCE [LARGE SCALE GENOMIC DNA]</scope>
    <source>
        <strain evidence="6 7">CCMP2467</strain>
    </source>
</reference>
<dbReference type="PANTHER" id="PTHR46098">
    <property type="entry name" value="TRNA (CYTOSINE(38)-C(5))-METHYLTRANSFERASE"/>
    <property type="match status" value="1"/>
</dbReference>
<keyword evidence="1 4" id="KW-0489">Methyltransferase</keyword>
<name>A0A1Q9E5I1_SYMMI</name>
<keyword evidence="2 4" id="KW-0808">Transferase</keyword>
<evidence type="ECO:0000256" key="3">
    <source>
        <dbReference type="ARBA" id="ARBA00022691"/>
    </source>
</evidence>
<dbReference type="Pfam" id="PF00145">
    <property type="entry name" value="DNA_methylase"/>
    <property type="match status" value="1"/>
</dbReference>
<dbReference type="EMBL" id="LSRX01000258">
    <property type="protein sequence ID" value="OLQ02668.1"/>
    <property type="molecule type" value="Genomic_DNA"/>
</dbReference>
<dbReference type="PROSITE" id="PS51679">
    <property type="entry name" value="SAM_MT_C5"/>
    <property type="match status" value="1"/>
</dbReference>
<dbReference type="PANTHER" id="PTHR46098:SF1">
    <property type="entry name" value="TRNA (CYTOSINE(38)-C(5))-METHYLTRANSFERASE"/>
    <property type="match status" value="1"/>
</dbReference>
<evidence type="ECO:0000256" key="2">
    <source>
        <dbReference type="ARBA" id="ARBA00022679"/>
    </source>
</evidence>
<evidence type="ECO:0000256" key="1">
    <source>
        <dbReference type="ARBA" id="ARBA00022603"/>
    </source>
</evidence>
<comment type="similarity">
    <text evidence="4">Belongs to the class I-like SAM-binding methyltransferase superfamily. C5-methyltransferase family.</text>
</comment>
<proteinExistence type="inferred from homology"/>
<comment type="caution">
    <text evidence="6">The sequence shown here is derived from an EMBL/GenBank/DDBJ whole genome shotgun (WGS) entry which is preliminary data.</text>
</comment>
<dbReference type="InterPro" id="IPR050750">
    <property type="entry name" value="C5-MTase"/>
</dbReference>